<feature type="transmembrane region" description="Helical" evidence="1">
    <location>
        <begin position="38"/>
        <end position="66"/>
    </location>
</feature>
<dbReference type="AlphaFoldDB" id="A0A5N6GW50"/>
<keyword evidence="1" id="KW-1133">Transmembrane helix</keyword>
<name>A0A5N6GW50_ASPFL</name>
<evidence type="ECO:0000313" key="2">
    <source>
        <dbReference type="EMBL" id="KAB8246158.1"/>
    </source>
</evidence>
<proteinExistence type="predicted"/>
<gene>
    <name evidence="2" type="ORF">BDV35DRAFT_354689</name>
</gene>
<keyword evidence="1" id="KW-0472">Membrane</keyword>
<keyword evidence="1" id="KW-0812">Transmembrane</keyword>
<accession>A0A5N6GW50</accession>
<reference evidence="2" key="1">
    <citation type="submission" date="2019-04" db="EMBL/GenBank/DDBJ databases">
        <title>Friends and foes A comparative genomics study of 23 Aspergillus species from section Flavi.</title>
        <authorList>
            <consortium name="DOE Joint Genome Institute"/>
            <person name="Kjaerbolling I."/>
            <person name="Vesth T."/>
            <person name="Frisvad J.C."/>
            <person name="Nybo J.L."/>
            <person name="Theobald S."/>
            <person name="Kildgaard S."/>
            <person name="Isbrandt T."/>
            <person name="Kuo A."/>
            <person name="Sato A."/>
            <person name="Lyhne E.K."/>
            <person name="Kogle M.E."/>
            <person name="Wiebenga A."/>
            <person name="Kun R.S."/>
            <person name="Lubbers R.J."/>
            <person name="Makela M.R."/>
            <person name="Barry K."/>
            <person name="Chovatia M."/>
            <person name="Clum A."/>
            <person name="Daum C."/>
            <person name="Haridas S."/>
            <person name="He G."/>
            <person name="LaButti K."/>
            <person name="Lipzen A."/>
            <person name="Mondo S."/>
            <person name="Riley R."/>
            <person name="Salamov A."/>
            <person name="Simmons B.A."/>
            <person name="Magnuson J.K."/>
            <person name="Henrissat B."/>
            <person name="Mortensen U.H."/>
            <person name="Larsen T.O."/>
            <person name="Devries R.P."/>
            <person name="Grigoriev I.V."/>
            <person name="Machida M."/>
            <person name="Baker S.E."/>
            <person name="Andersen M.R."/>
        </authorList>
    </citation>
    <scope>NUCLEOTIDE SEQUENCE [LARGE SCALE GENOMIC DNA]</scope>
    <source>
        <strain evidence="2">CBS 121.62</strain>
    </source>
</reference>
<dbReference type="EMBL" id="ML734603">
    <property type="protein sequence ID" value="KAB8246158.1"/>
    <property type="molecule type" value="Genomic_DNA"/>
</dbReference>
<dbReference type="Proteomes" id="UP000325434">
    <property type="component" value="Unassembled WGS sequence"/>
</dbReference>
<organism evidence="2">
    <name type="scientific">Aspergillus flavus</name>
    <dbReference type="NCBI Taxonomy" id="5059"/>
    <lineage>
        <taxon>Eukaryota</taxon>
        <taxon>Fungi</taxon>
        <taxon>Dikarya</taxon>
        <taxon>Ascomycota</taxon>
        <taxon>Pezizomycotina</taxon>
        <taxon>Eurotiomycetes</taxon>
        <taxon>Eurotiomycetidae</taxon>
        <taxon>Eurotiales</taxon>
        <taxon>Aspergillaceae</taxon>
        <taxon>Aspergillus</taxon>
        <taxon>Aspergillus subgen. Circumdati</taxon>
    </lineage>
</organism>
<sequence>MASTASSELKKAAYLHGISHEFFREPPLIILRLFHERLIYSLVVFLSDLSVYLIPPPFFFFSYYLFFHYPFLHLPEFPGEISLSHVYWIWHGYHVWRFKESTKEGRLFLFYFI</sequence>
<evidence type="ECO:0000256" key="1">
    <source>
        <dbReference type="SAM" id="Phobius"/>
    </source>
</evidence>
<protein>
    <submittedName>
        <fullName evidence="2">Uncharacterized protein</fullName>
    </submittedName>
</protein>